<sequence>MRIALAAVVAATIGAVAVLPGAASAAAAAPTLRFHGAQYDSPGKDTRSAASLNAEWISLVNSGTSAVNLKGWTVRDKANHVYTFGNVSIPGKGGRIWLHTGKGTTKAPNAYWGSGNYVWNNTGDTAYLRRPSGVAHDSCSWKQKSGRTWVAC</sequence>
<feature type="chain" id="PRO_5035220337" description="LTD domain-containing protein" evidence="1">
    <location>
        <begin position="26"/>
        <end position="152"/>
    </location>
</feature>
<dbReference type="Pfam" id="PF00932">
    <property type="entry name" value="LTD"/>
    <property type="match status" value="1"/>
</dbReference>
<reference evidence="3" key="1">
    <citation type="submission" date="2021-01" db="EMBL/GenBank/DDBJ databases">
        <title>Whole genome shotgun sequence of Spirilliplanes yamanashiensis NBRC 15828.</title>
        <authorList>
            <person name="Komaki H."/>
            <person name="Tamura T."/>
        </authorList>
    </citation>
    <scope>NUCLEOTIDE SEQUENCE</scope>
    <source>
        <strain evidence="3">NBRC 15828</strain>
    </source>
</reference>
<evidence type="ECO:0000259" key="2">
    <source>
        <dbReference type="PROSITE" id="PS51841"/>
    </source>
</evidence>
<keyword evidence="1" id="KW-0732">Signal</keyword>
<dbReference type="SUPFAM" id="SSF74853">
    <property type="entry name" value="Lamin A/C globular tail domain"/>
    <property type="match status" value="1"/>
</dbReference>
<dbReference type="PROSITE" id="PS51841">
    <property type="entry name" value="LTD"/>
    <property type="match status" value="1"/>
</dbReference>
<accession>A0A8J3Y6J1</accession>
<organism evidence="3 4">
    <name type="scientific">Spirilliplanes yamanashiensis</name>
    <dbReference type="NCBI Taxonomy" id="42233"/>
    <lineage>
        <taxon>Bacteria</taxon>
        <taxon>Bacillati</taxon>
        <taxon>Actinomycetota</taxon>
        <taxon>Actinomycetes</taxon>
        <taxon>Micromonosporales</taxon>
        <taxon>Micromonosporaceae</taxon>
        <taxon>Spirilliplanes</taxon>
    </lineage>
</organism>
<comment type="caution">
    <text evidence="3">The sequence shown here is derived from an EMBL/GenBank/DDBJ whole genome shotgun (WGS) entry which is preliminary data.</text>
</comment>
<evidence type="ECO:0000256" key="1">
    <source>
        <dbReference type="SAM" id="SignalP"/>
    </source>
</evidence>
<evidence type="ECO:0000313" key="3">
    <source>
        <dbReference type="EMBL" id="GIJ02304.1"/>
    </source>
</evidence>
<dbReference type="AlphaFoldDB" id="A0A8J3Y6J1"/>
<name>A0A8J3Y6J1_9ACTN</name>
<protein>
    <recommendedName>
        <fullName evidence="2">LTD domain-containing protein</fullName>
    </recommendedName>
</protein>
<gene>
    <name evidence="3" type="ORF">Sya03_16560</name>
</gene>
<dbReference type="EMBL" id="BOOY01000008">
    <property type="protein sequence ID" value="GIJ02304.1"/>
    <property type="molecule type" value="Genomic_DNA"/>
</dbReference>
<dbReference type="InterPro" id="IPR001322">
    <property type="entry name" value="Lamin_tail_dom"/>
</dbReference>
<dbReference type="Gene3D" id="2.60.40.1260">
    <property type="entry name" value="Lamin Tail domain"/>
    <property type="match status" value="1"/>
</dbReference>
<dbReference type="RefSeq" id="WP_203937589.1">
    <property type="nucleotide sequence ID" value="NZ_BAAAGJ010000012.1"/>
</dbReference>
<proteinExistence type="predicted"/>
<feature type="domain" description="LTD" evidence="2">
    <location>
        <begin position="20"/>
        <end position="151"/>
    </location>
</feature>
<keyword evidence="4" id="KW-1185">Reference proteome</keyword>
<feature type="signal peptide" evidence="1">
    <location>
        <begin position="1"/>
        <end position="25"/>
    </location>
</feature>
<evidence type="ECO:0000313" key="4">
    <source>
        <dbReference type="Proteomes" id="UP000652013"/>
    </source>
</evidence>
<dbReference type="Proteomes" id="UP000652013">
    <property type="component" value="Unassembled WGS sequence"/>
</dbReference>
<dbReference type="InterPro" id="IPR036415">
    <property type="entry name" value="Lamin_tail_dom_sf"/>
</dbReference>